<keyword evidence="2" id="KW-1185">Reference proteome</keyword>
<name>A0ABT2RQN5_9FIRM</name>
<evidence type="ECO:0000313" key="1">
    <source>
        <dbReference type="EMBL" id="MCU6687576.1"/>
    </source>
</evidence>
<dbReference type="EMBL" id="JAOQJU010000022">
    <property type="protein sequence ID" value="MCU6687576.1"/>
    <property type="molecule type" value="Genomic_DNA"/>
</dbReference>
<protein>
    <submittedName>
        <fullName evidence="1">Uncharacterized protein</fullName>
    </submittedName>
</protein>
<evidence type="ECO:0000313" key="2">
    <source>
        <dbReference type="Proteomes" id="UP001652431"/>
    </source>
</evidence>
<sequence length="80" mass="9037">MKNIRKELLQNLYDTVINEEICGEMHESFTKLDEFITSILPGGERDGNMDPCMSLICDLEYAAFMARANMALDFIAGKEA</sequence>
<gene>
    <name evidence="1" type="ORF">OCV99_13725</name>
</gene>
<proteinExistence type="predicted"/>
<organism evidence="1 2">
    <name type="scientific">Dorea acetigenes</name>
    <dbReference type="NCBI Taxonomy" id="2981787"/>
    <lineage>
        <taxon>Bacteria</taxon>
        <taxon>Bacillati</taxon>
        <taxon>Bacillota</taxon>
        <taxon>Clostridia</taxon>
        <taxon>Lachnospirales</taxon>
        <taxon>Lachnospiraceae</taxon>
        <taxon>Dorea</taxon>
    </lineage>
</organism>
<comment type="caution">
    <text evidence="1">The sequence shown here is derived from an EMBL/GenBank/DDBJ whole genome shotgun (WGS) entry which is preliminary data.</text>
</comment>
<dbReference type="RefSeq" id="WP_158371317.1">
    <property type="nucleotide sequence ID" value="NZ_JAOQJU010000022.1"/>
</dbReference>
<reference evidence="1 2" key="1">
    <citation type="journal article" date="2021" name="ISME Commun">
        <title>Automated analysis of genomic sequences facilitates high-throughput and comprehensive description of bacteria.</title>
        <authorList>
            <person name="Hitch T.C.A."/>
        </authorList>
    </citation>
    <scope>NUCLEOTIDE SEQUENCE [LARGE SCALE GENOMIC DNA]</scope>
    <source>
        <strain evidence="1 2">Sanger_03</strain>
    </source>
</reference>
<accession>A0ABT2RQN5</accession>
<dbReference type="Proteomes" id="UP001652431">
    <property type="component" value="Unassembled WGS sequence"/>
</dbReference>